<dbReference type="InterPro" id="IPR002885">
    <property type="entry name" value="PPR_rpt"/>
</dbReference>
<name>A0AAN8Z0R9_9MAGN</name>
<dbReference type="AlphaFoldDB" id="A0AAN8Z0R9"/>
<evidence type="ECO:0000313" key="3">
    <source>
        <dbReference type="Proteomes" id="UP001370490"/>
    </source>
</evidence>
<keyword evidence="3" id="KW-1185">Reference proteome</keyword>
<comment type="caution">
    <text evidence="2">The sequence shown here is derived from an EMBL/GenBank/DDBJ whole genome shotgun (WGS) entry which is preliminary data.</text>
</comment>
<accession>A0AAN8Z0R9</accession>
<reference evidence="2 3" key="1">
    <citation type="submission" date="2023-12" db="EMBL/GenBank/DDBJ databases">
        <title>A high-quality genome assembly for Dillenia turbinata (Dilleniales).</title>
        <authorList>
            <person name="Chanderbali A."/>
        </authorList>
    </citation>
    <scope>NUCLEOTIDE SEQUENCE [LARGE SCALE GENOMIC DNA]</scope>
    <source>
        <strain evidence="2">LSX21</strain>
        <tissue evidence="2">Leaf</tissue>
    </source>
</reference>
<keyword evidence="1" id="KW-0677">Repeat</keyword>
<evidence type="ECO:0000256" key="1">
    <source>
        <dbReference type="ARBA" id="ARBA00022737"/>
    </source>
</evidence>
<dbReference type="Proteomes" id="UP001370490">
    <property type="component" value="Unassembled WGS sequence"/>
</dbReference>
<gene>
    <name evidence="2" type="ORF">RJ641_019409</name>
</gene>
<organism evidence="2 3">
    <name type="scientific">Dillenia turbinata</name>
    <dbReference type="NCBI Taxonomy" id="194707"/>
    <lineage>
        <taxon>Eukaryota</taxon>
        <taxon>Viridiplantae</taxon>
        <taxon>Streptophyta</taxon>
        <taxon>Embryophyta</taxon>
        <taxon>Tracheophyta</taxon>
        <taxon>Spermatophyta</taxon>
        <taxon>Magnoliopsida</taxon>
        <taxon>eudicotyledons</taxon>
        <taxon>Gunneridae</taxon>
        <taxon>Pentapetalae</taxon>
        <taxon>Dilleniales</taxon>
        <taxon>Dilleniaceae</taxon>
        <taxon>Dillenia</taxon>
    </lineage>
</organism>
<sequence>MLSGYVNNDGCETYAIDLFADMRVMLGEICLEGPSHEVVGFRLLATVAFLMVKCANDYDRFAASSRIDVYSKCGCLRYACEVFKGSCDGSLDLVSKNTMVATCCREGELEMAKNLFW</sequence>
<dbReference type="EMBL" id="JBAMMX010000024">
    <property type="protein sequence ID" value="KAK6916548.1"/>
    <property type="molecule type" value="Genomic_DNA"/>
</dbReference>
<dbReference type="Gene3D" id="1.25.40.10">
    <property type="entry name" value="Tetratricopeptide repeat domain"/>
    <property type="match status" value="1"/>
</dbReference>
<protein>
    <submittedName>
        <fullName evidence="2">Pentatricopeptide repeat</fullName>
    </submittedName>
</protein>
<proteinExistence type="predicted"/>
<dbReference type="Pfam" id="PF01535">
    <property type="entry name" value="PPR"/>
    <property type="match status" value="2"/>
</dbReference>
<evidence type="ECO:0000313" key="2">
    <source>
        <dbReference type="EMBL" id="KAK6916548.1"/>
    </source>
</evidence>
<dbReference type="InterPro" id="IPR011990">
    <property type="entry name" value="TPR-like_helical_dom_sf"/>
</dbReference>